<dbReference type="EMBL" id="JAUJFL010000005">
    <property type="protein sequence ID" value="KAK2602953.1"/>
    <property type="molecule type" value="Genomic_DNA"/>
</dbReference>
<protein>
    <recommendedName>
        <fullName evidence="7">Lipid droplet-associated hydrolase</fullName>
    </recommendedName>
</protein>
<evidence type="ECO:0000256" key="3">
    <source>
        <dbReference type="ARBA" id="ARBA00022677"/>
    </source>
</evidence>
<evidence type="ECO:0000256" key="1">
    <source>
        <dbReference type="ARBA" id="ARBA00004502"/>
    </source>
</evidence>
<evidence type="ECO:0000256" key="2">
    <source>
        <dbReference type="ARBA" id="ARBA00008300"/>
    </source>
</evidence>
<dbReference type="Pfam" id="PF10230">
    <property type="entry name" value="LIDHydrolase"/>
    <property type="match status" value="1"/>
</dbReference>
<dbReference type="Proteomes" id="UP001265746">
    <property type="component" value="Unassembled WGS sequence"/>
</dbReference>
<dbReference type="AlphaFoldDB" id="A0AAD9S9U0"/>
<dbReference type="GO" id="GO:0005811">
    <property type="term" value="C:lipid droplet"/>
    <property type="evidence" value="ECO:0007669"/>
    <property type="project" value="UniProtKB-SubCell"/>
</dbReference>
<keyword evidence="4" id="KW-0378">Hydrolase</keyword>
<dbReference type="SUPFAM" id="SSF53474">
    <property type="entry name" value="alpha/beta-Hydrolases"/>
    <property type="match status" value="1"/>
</dbReference>
<dbReference type="GO" id="GO:0019915">
    <property type="term" value="P:lipid storage"/>
    <property type="evidence" value="ECO:0007669"/>
    <property type="project" value="InterPro"/>
</dbReference>
<dbReference type="InterPro" id="IPR019363">
    <property type="entry name" value="LDAH"/>
</dbReference>
<gene>
    <name evidence="5" type="ORF">N8I77_009447</name>
</gene>
<accession>A0AAD9S9U0</accession>
<dbReference type="PANTHER" id="PTHR13390">
    <property type="entry name" value="LIPASE"/>
    <property type="match status" value="1"/>
</dbReference>
<dbReference type="InterPro" id="IPR029058">
    <property type="entry name" value="AB_hydrolase_fold"/>
</dbReference>
<dbReference type="GO" id="GO:0016298">
    <property type="term" value="F:lipase activity"/>
    <property type="evidence" value="ECO:0007669"/>
    <property type="project" value="InterPro"/>
</dbReference>
<dbReference type="Gene3D" id="3.40.50.1820">
    <property type="entry name" value="alpha/beta hydrolase"/>
    <property type="match status" value="1"/>
</dbReference>
<evidence type="ECO:0000313" key="6">
    <source>
        <dbReference type="Proteomes" id="UP001265746"/>
    </source>
</evidence>
<organism evidence="5 6">
    <name type="scientific">Phomopsis amygdali</name>
    <name type="common">Fusicoccum amygdali</name>
    <dbReference type="NCBI Taxonomy" id="1214568"/>
    <lineage>
        <taxon>Eukaryota</taxon>
        <taxon>Fungi</taxon>
        <taxon>Dikarya</taxon>
        <taxon>Ascomycota</taxon>
        <taxon>Pezizomycotina</taxon>
        <taxon>Sordariomycetes</taxon>
        <taxon>Sordariomycetidae</taxon>
        <taxon>Diaporthales</taxon>
        <taxon>Diaporthaceae</taxon>
        <taxon>Diaporthe</taxon>
    </lineage>
</organism>
<evidence type="ECO:0000256" key="4">
    <source>
        <dbReference type="ARBA" id="ARBA00022801"/>
    </source>
</evidence>
<dbReference type="PANTHER" id="PTHR13390:SF0">
    <property type="entry name" value="LIPID DROPLET-ASSOCIATED HYDROLASE"/>
    <property type="match status" value="1"/>
</dbReference>
<comment type="caution">
    <text evidence="5">The sequence shown here is derived from an EMBL/GenBank/DDBJ whole genome shotgun (WGS) entry which is preliminary data.</text>
</comment>
<keyword evidence="6" id="KW-1185">Reference proteome</keyword>
<keyword evidence="3" id="KW-0551">Lipid droplet</keyword>
<proteinExistence type="inferred from homology"/>
<evidence type="ECO:0000313" key="5">
    <source>
        <dbReference type="EMBL" id="KAK2602953.1"/>
    </source>
</evidence>
<sequence length="349" mass="39580">MAIELSFPSPHEGQDGANTRECLIYFLTGNPGLIDYYEPFLRYLRTHLDAIEVKRKHKVAFHVYGRNLAGFDDADHDRPFNSSDNPPLNVEQQLQSCMKHLVAANAIPAGRPRAGQPFDDVVLVGHSLGTYLALELFHRHLHDPSLAPQLALRSGVMLFATVAHIAKSKNGVQMDLVRRTPVLGRYVPFVARGLLSLLPTALIRFITSRVLRMDPHAAATTTRVLTSRDGVHQMLYLAMDEMVVISQETWAEELWEIGEEAVAHSSDVPKFFFFFGKNDHWVANKYRDQFIDKREEHASREAAPKHKRARTRIEIDEGDLPHDFCVKTRDAETVADKVAVWFDEIAEHL</sequence>
<name>A0AAD9S9U0_PHOAM</name>
<reference evidence="5" key="1">
    <citation type="submission" date="2023-06" db="EMBL/GenBank/DDBJ databases">
        <authorList>
            <person name="Noh H."/>
        </authorList>
    </citation>
    <scope>NUCLEOTIDE SEQUENCE</scope>
    <source>
        <strain evidence="5">DUCC20226</strain>
    </source>
</reference>
<comment type="subcellular location">
    <subcellularLocation>
        <location evidence="1">Lipid droplet</location>
    </subcellularLocation>
</comment>
<comment type="similarity">
    <text evidence="2">Belongs to the AB hydrolase superfamily. LDAH family.</text>
</comment>
<evidence type="ECO:0008006" key="7">
    <source>
        <dbReference type="Google" id="ProtNLM"/>
    </source>
</evidence>